<dbReference type="STRING" id="1353528.DT23_05610"/>
<dbReference type="OrthoDB" id="7866618at2"/>
<sequence length="236" mass="23838">MSFVKTLATLAVGFAAAKGAQKFSQMGGMQGMKDALGSAGQPGGMADQIGDMAEKMGVPGGKEGVRDMFAKFGTQAASATGAAEAGLGSLMGALTGAAKTGAGGLGDMIGAVTGGTAAEPAMEDQAKLMIRAMIQAAKADGSIDDQERTTILDHLSDASDDEIAFVKSELDAEIDVSGLARDTAENMKAQVYSAALMAITVDTEAEKQYLANLAAALGLETEKVALIHQSMGKPLA</sequence>
<dbReference type="InterPro" id="IPR007486">
    <property type="entry name" value="YebE"/>
</dbReference>
<dbReference type="Pfam" id="PF04391">
    <property type="entry name" value="DUF533"/>
    <property type="match status" value="1"/>
</dbReference>
<evidence type="ECO:0000313" key="1">
    <source>
        <dbReference type="EMBL" id="KEO57548.1"/>
    </source>
</evidence>
<dbReference type="RefSeq" id="WP_038131782.1">
    <property type="nucleotide sequence ID" value="NZ_AUNB01000040.1"/>
</dbReference>
<name>A0A074JPL4_9RHOB</name>
<dbReference type="eggNOG" id="COG2979">
    <property type="taxonomic scope" value="Bacteria"/>
</dbReference>
<dbReference type="AlphaFoldDB" id="A0A074JPL4"/>
<evidence type="ECO:0008006" key="3">
    <source>
        <dbReference type="Google" id="ProtNLM"/>
    </source>
</evidence>
<organism evidence="1 2">
    <name type="scientific">Thioclava indica</name>
    <dbReference type="NCBI Taxonomy" id="1353528"/>
    <lineage>
        <taxon>Bacteria</taxon>
        <taxon>Pseudomonadati</taxon>
        <taxon>Pseudomonadota</taxon>
        <taxon>Alphaproteobacteria</taxon>
        <taxon>Rhodobacterales</taxon>
        <taxon>Paracoccaceae</taxon>
        <taxon>Thioclava</taxon>
    </lineage>
</organism>
<proteinExistence type="predicted"/>
<comment type="caution">
    <text evidence="1">The sequence shown here is derived from an EMBL/GenBank/DDBJ whole genome shotgun (WGS) entry which is preliminary data.</text>
</comment>
<dbReference type="CDD" id="cd07178">
    <property type="entry name" value="terB_like_YebE"/>
    <property type="match status" value="1"/>
</dbReference>
<gene>
    <name evidence="1" type="ORF">DT23_05610</name>
</gene>
<evidence type="ECO:0000313" key="2">
    <source>
        <dbReference type="Proteomes" id="UP000027471"/>
    </source>
</evidence>
<dbReference type="Gene3D" id="1.10.3680.10">
    <property type="entry name" value="TerB-like"/>
    <property type="match status" value="1"/>
</dbReference>
<keyword evidence="2" id="KW-1185">Reference proteome</keyword>
<dbReference type="Proteomes" id="UP000027471">
    <property type="component" value="Unassembled WGS sequence"/>
</dbReference>
<accession>A0A074JPL4</accession>
<dbReference type="InterPro" id="IPR029024">
    <property type="entry name" value="TerB-like"/>
</dbReference>
<reference evidence="1 2" key="1">
    <citation type="journal article" date="2015" name="Antonie Van Leeuwenhoek">
        <title>Thioclava indica sp. nov., isolated from surface seawater of the Indian Ocean.</title>
        <authorList>
            <person name="Liu Y."/>
            <person name="Lai Q."/>
            <person name="Du J."/>
            <person name="Xu H."/>
            <person name="Jiang L."/>
            <person name="Shao Z."/>
        </authorList>
    </citation>
    <scope>NUCLEOTIDE SEQUENCE [LARGE SCALE GENOMIC DNA]</scope>
    <source>
        <strain evidence="1 2">DT23-4</strain>
    </source>
</reference>
<protein>
    <recommendedName>
        <fullName evidence="3">Protein YebE</fullName>
    </recommendedName>
</protein>
<dbReference type="SUPFAM" id="SSF158682">
    <property type="entry name" value="TerB-like"/>
    <property type="match status" value="1"/>
</dbReference>
<dbReference type="EMBL" id="AUNB01000040">
    <property type="protein sequence ID" value="KEO57548.1"/>
    <property type="molecule type" value="Genomic_DNA"/>
</dbReference>